<organism evidence="1 2">
    <name type="scientific">Skeletonema marinoi</name>
    <dbReference type="NCBI Taxonomy" id="267567"/>
    <lineage>
        <taxon>Eukaryota</taxon>
        <taxon>Sar</taxon>
        <taxon>Stramenopiles</taxon>
        <taxon>Ochrophyta</taxon>
        <taxon>Bacillariophyta</taxon>
        <taxon>Coscinodiscophyceae</taxon>
        <taxon>Thalassiosirophycidae</taxon>
        <taxon>Thalassiosirales</taxon>
        <taxon>Skeletonemataceae</taxon>
        <taxon>Skeletonema</taxon>
        <taxon>Skeletonema marinoi-dohrnii complex</taxon>
    </lineage>
</organism>
<dbReference type="Pfam" id="PF08757">
    <property type="entry name" value="CotH"/>
    <property type="match status" value="1"/>
</dbReference>
<evidence type="ECO:0000313" key="2">
    <source>
        <dbReference type="Proteomes" id="UP001224775"/>
    </source>
</evidence>
<protein>
    <submittedName>
        <fullName evidence="1">Uncharacterized protein</fullName>
    </submittedName>
</protein>
<accession>A0AAD8YI69</accession>
<dbReference type="InterPro" id="IPR014867">
    <property type="entry name" value="Spore_coat_CotH_CotH2/3/7"/>
</dbReference>
<name>A0AAD8YI69_9STRA</name>
<evidence type="ECO:0000313" key="1">
    <source>
        <dbReference type="EMBL" id="KAK1745999.1"/>
    </source>
</evidence>
<reference evidence="1" key="1">
    <citation type="submission" date="2023-06" db="EMBL/GenBank/DDBJ databases">
        <title>Survivors Of The Sea: Transcriptome response of Skeletonema marinoi to long-term dormancy.</title>
        <authorList>
            <person name="Pinder M.I.M."/>
            <person name="Kourtchenko O."/>
            <person name="Robertson E.K."/>
            <person name="Larsson T."/>
            <person name="Maumus F."/>
            <person name="Osuna-Cruz C.M."/>
            <person name="Vancaester E."/>
            <person name="Stenow R."/>
            <person name="Vandepoele K."/>
            <person name="Ploug H."/>
            <person name="Bruchert V."/>
            <person name="Godhe A."/>
            <person name="Topel M."/>
        </authorList>
    </citation>
    <scope>NUCLEOTIDE SEQUENCE</scope>
    <source>
        <strain evidence="1">R05AC</strain>
    </source>
</reference>
<comment type="caution">
    <text evidence="1">The sequence shown here is derived from an EMBL/GenBank/DDBJ whole genome shotgun (WGS) entry which is preliminary data.</text>
</comment>
<keyword evidence="2" id="KW-1185">Reference proteome</keyword>
<dbReference type="AlphaFoldDB" id="A0AAD8YI69"/>
<sequence length="364" mass="40668">MINFVDSLMLNKDIKSFIDADQWIKNFAAYAVTLNQDSIIDLVNNLYLGTVDNGGSWSIVQYDHNSIASRAGRAFCGSECQHRMIYHPILRPSCKSVEDHFILGRVLNNEECWETYLKYVEEFVGVVESSIADLRSYGHIKMYVVDDAFAKDQTVESYEESELGLDYSDYNRESNPLLKTLSARLDEVKAQLDAIRSGTLPRDGKYGENEKCPDWRDDDGSDYIAGSTYDEDSCFMPIPDCEQAAPCYENSPFTCVDGNLVIEECKQASPFCDSCYPASACGSRSKDESGKFVESDSCGPEFAQCNLGSPCFDHKSGMCAYDGSILIEECKEAELFCKACFPYSRCGTLEEDDDEEEATDSSTS</sequence>
<dbReference type="Proteomes" id="UP001224775">
    <property type="component" value="Unassembled WGS sequence"/>
</dbReference>
<proteinExistence type="predicted"/>
<gene>
    <name evidence="1" type="ORF">QTG54_003923</name>
</gene>
<dbReference type="EMBL" id="JATAAI010000005">
    <property type="protein sequence ID" value="KAK1745999.1"/>
    <property type="molecule type" value="Genomic_DNA"/>
</dbReference>